<organism evidence="8 9">
    <name type="scientific">Abiotrophia defectiva</name>
    <name type="common">Streptococcus defectivus</name>
    <dbReference type="NCBI Taxonomy" id="46125"/>
    <lineage>
        <taxon>Bacteria</taxon>
        <taxon>Bacillati</taxon>
        <taxon>Bacillota</taxon>
        <taxon>Bacilli</taxon>
        <taxon>Lactobacillales</taxon>
        <taxon>Aerococcaceae</taxon>
        <taxon>Abiotrophia</taxon>
    </lineage>
</organism>
<feature type="transmembrane region" description="Helical" evidence="6">
    <location>
        <begin position="42"/>
        <end position="62"/>
    </location>
</feature>
<keyword evidence="3" id="KW-0732">Signal</keyword>
<reference evidence="8" key="1">
    <citation type="submission" date="2020-04" db="EMBL/GenBank/DDBJ databases">
        <title>Deep metagenomics examines the oral microbiome during advanced dental caries in children, revealing novel taxa and co-occurrences with host molecules.</title>
        <authorList>
            <person name="Baker J.L."/>
            <person name="Morton J.T."/>
            <person name="Dinis M."/>
            <person name="Alvarez R."/>
            <person name="Tran N.C."/>
            <person name="Knight R."/>
            <person name="Edlund A."/>
        </authorList>
    </citation>
    <scope>NUCLEOTIDE SEQUENCE</scope>
    <source>
        <strain evidence="8">JCVI_23_bin.16</strain>
    </source>
</reference>
<evidence type="ECO:0000256" key="2">
    <source>
        <dbReference type="ARBA" id="ARBA00022525"/>
    </source>
</evidence>
<dbReference type="NCBIfam" id="TIGR01167">
    <property type="entry name" value="LPXTG_anchor"/>
    <property type="match status" value="1"/>
</dbReference>
<evidence type="ECO:0000313" key="9">
    <source>
        <dbReference type="Proteomes" id="UP000757900"/>
    </source>
</evidence>
<name>A0A929MQV0_ABIDE</name>
<comment type="caution">
    <text evidence="8">The sequence shown here is derived from an EMBL/GenBank/DDBJ whole genome shotgun (WGS) entry which is preliminary data.</text>
</comment>
<evidence type="ECO:0000256" key="1">
    <source>
        <dbReference type="ARBA" id="ARBA00022512"/>
    </source>
</evidence>
<feature type="compositionally biased region" description="Low complexity" evidence="5">
    <location>
        <begin position="1"/>
        <end position="19"/>
    </location>
</feature>
<evidence type="ECO:0000256" key="6">
    <source>
        <dbReference type="SAM" id="Phobius"/>
    </source>
</evidence>
<feature type="region of interest" description="Disordered" evidence="5">
    <location>
        <begin position="1"/>
        <end position="38"/>
    </location>
</feature>
<evidence type="ECO:0000256" key="5">
    <source>
        <dbReference type="SAM" id="MobiDB-lite"/>
    </source>
</evidence>
<keyword evidence="6" id="KW-0472">Membrane</keyword>
<proteinExistence type="predicted"/>
<feature type="non-terminal residue" evidence="8">
    <location>
        <position position="1"/>
    </location>
</feature>
<dbReference type="Pfam" id="PF00746">
    <property type="entry name" value="Gram_pos_anchor"/>
    <property type="match status" value="1"/>
</dbReference>
<keyword evidence="2" id="KW-0964">Secreted</keyword>
<evidence type="ECO:0000259" key="7">
    <source>
        <dbReference type="Pfam" id="PF00746"/>
    </source>
</evidence>
<dbReference type="EMBL" id="JABZFV010000302">
    <property type="protein sequence ID" value="MBF0935604.1"/>
    <property type="molecule type" value="Genomic_DNA"/>
</dbReference>
<dbReference type="Proteomes" id="UP000757900">
    <property type="component" value="Unassembled WGS sequence"/>
</dbReference>
<keyword evidence="4" id="KW-0572">Peptidoglycan-anchor</keyword>
<keyword evidence="1" id="KW-0134">Cell wall</keyword>
<dbReference type="InterPro" id="IPR019931">
    <property type="entry name" value="LPXTG_anchor"/>
</dbReference>
<evidence type="ECO:0000256" key="3">
    <source>
        <dbReference type="ARBA" id="ARBA00022729"/>
    </source>
</evidence>
<dbReference type="AlphaFoldDB" id="A0A929MQV0"/>
<sequence>SSSSTQVSHSSSVSASSSVEMPERHTVSSSEPDLPSSGEDDGYWLLLGGVSAVAAAAGLIYLKQVELRKRQG</sequence>
<evidence type="ECO:0000256" key="4">
    <source>
        <dbReference type="ARBA" id="ARBA00023088"/>
    </source>
</evidence>
<evidence type="ECO:0000313" key="8">
    <source>
        <dbReference type="EMBL" id="MBF0935604.1"/>
    </source>
</evidence>
<accession>A0A929MQV0</accession>
<protein>
    <submittedName>
        <fullName evidence="8">LPXTG cell wall anchor domain-containing protein</fullName>
    </submittedName>
</protein>
<keyword evidence="6" id="KW-1133">Transmembrane helix</keyword>
<feature type="domain" description="Gram-positive cocci surface proteins LPxTG" evidence="7">
    <location>
        <begin position="27"/>
        <end position="63"/>
    </location>
</feature>
<keyword evidence="6" id="KW-0812">Transmembrane</keyword>
<gene>
    <name evidence="8" type="ORF">HXK00_08220</name>
</gene>